<dbReference type="Pfam" id="PF02885">
    <property type="entry name" value="Glycos_trans_3N"/>
    <property type="match status" value="1"/>
</dbReference>
<dbReference type="NCBIfam" id="TIGR02644">
    <property type="entry name" value="Y_phosphoryl"/>
    <property type="match status" value="1"/>
</dbReference>
<reference evidence="6 7" key="1">
    <citation type="submission" date="2017-10" db="EMBL/GenBank/DDBJ databases">
        <title>Novel microbial diversity and functional potential in the marine mammal oral microbiome.</title>
        <authorList>
            <person name="Dudek N.K."/>
            <person name="Sun C.L."/>
            <person name="Burstein D."/>
            <person name="Kantor R.S."/>
            <person name="Aliaga Goltsman D.S."/>
            <person name="Bik E.M."/>
            <person name="Thomas B.C."/>
            <person name="Banfield J.F."/>
            <person name="Relman D.A."/>
        </authorList>
    </citation>
    <scope>NUCLEOTIDE SEQUENCE [LARGE SCALE GENOMIC DNA]</scope>
    <source>
        <strain evidence="6">DOLJORAL78_47_16</strain>
    </source>
</reference>
<dbReference type="PROSITE" id="PS00647">
    <property type="entry name" value="THYMID_PHOSPHORYLASE"/>
    <property type="match status" value="1"/>
</dbReference>
<sequence length="436" mass="47241">MRPQDIIKKKREGGTLSQQEIQFLIDGYTSGKIPDYQLSAFTMALFFQGATREETVALTHSMLHSGIVVDLSTIPGRKVDKHSTGGVGDKISIPLAPAVAAAGVCVPMLSGRGLGHTGGTLDKLESIPGFRVDISLDRYVEILQQIRVCMIGQTHDIAPADKKLYALRDVTATVESIPLITGSILSKKLAEGIDGLVFDVKVGSGAFMKTYDDALKLAQNLVDIGRMMGKDTVALLTDMEQPLGYCVGNTLEMLESLDVLRGGGPDDVVQLTVELGAYMLKLGRSVDSIEAGRQKMSQVLADGSALEQFLQLVKLQGGDPDVIMQPERFRRTAHQQAVLASRTGYIQSINSEEVGIASMMLGAGRERVDTVIDHAVGIVLKKKVGDNILKGEPLCFLEYNDDARLQEASRKMEEAYSIGDCLPEKRPLILEVLTHS</sequence>
<evidence type="ECO:0000259" key="5">
    <source>
        <dbReference type="SMART" id="SM00941"/>
    </source>
</evidence>
<dbReference type="SUPFAM" id="SSF47648">
    <property type="entry name" value="Nucleoside phosphorylase/phosphoribosyltransferase N-terminal domain"/>
    <property type="match status" value="1"/>
</dbReference>
<dbReference type="Gene3D" id="3.90.1170.30">
    <property type="entry name" value="Pyrimidine nucleoside phosphorylase-like, C-terminal domain"/>
    <property type="match status" value="1"/>
</dbReference>
<dbReference type="GO" id="GO:0004645">
    <property type="term" value="F:1,4-alpha-oligoglucan phosphorylase activity"/>
    <property type="evidence" value="ECO:0007669"/>
    <property type="project" value="InterPro"/>
</dbReference>
<dbReference type="GO" id="GO:0006206">
    <property type="term" value="P:pyrimidine nucleobase metabolic process"/>
    <property type="evidence" value="ECO:0007669"/>
    <property type="project" value="InterPro"/>
</dbReference>
<protein>
    <submittedName>
        <fullName evidence="6">Thymidine phosphorylase</fullName>
    </submittedName>
</protein>
<dbReference type="SUPFAM" id="SSF52418">
    <property type="entry name" value="Nucleoside phosphorylase/phosphoribosyltransferase catalytic domain"/>
    <property type="match status" value="1"/>
</dbReference>
<dbReference type="PANTHER" id="PTHR10515">
    <property type="entry name" value="THYMIDINE PHOSPHORYLASE"/>
    <property type="match status" value="1"/>
</dbReference>
<feature type="domain" description="Pyrimidine nucleoside phosphorylase C-terminal" evidence="5">
    <location>
        <begin position="345"/>
        <end position="419"/>
    </location>
</feature>
<dbReference type="InterPro" id="IPR000312">
    <property type="entry name" value="Glycosyl_Trfase_fam3"/>
</dbReference>
<comment type="subunit">
    <text evidence="2">Homodimer.</text>
</comment>
<dbReference type="InterPro" id="IPR017872">
    <property type="entry name" value="Pyrmidine_PPase_CS"/>
</dbReference>
<dbReference type="Pfam" id="PF00591">
    <property type="entry name" value="Glycos_transf_3"/>
    <property type="match status" value="1"/>
</dbReference>
<dbReference type="SMART" id="SM00941">
    <property type="entry name" value="PYNP_C"/>
    <property type="match status" value="1"/>
</dbReference>
<evidence type="ECO:0000313" key="6">
    <source>
        <dbReference type="EMBL" id="PIE33623.1"/>
    </source>
</evidence>
<evidence type="ECO:0000256" key="2">
    <source>
        <dbReference type="ARBA" id="ARBA00011738"/>
    </source>
</evidence>
<proteinExistence type="inferred from homology"/>
<dbReference type="Proteomes" id="UP000230821">
    <property type="component" value="Unassembled WGS sequence"/>
</dbReference>
<accession>A0A2G6KD60</accession>
<evidence type="ECO:0000256" key="4">
    <source>
        <dbReference type="ARBA" id="ARBA00022679"/>
    </source>
</evidence>
<dbReference type="InterPro" id="IPR000053">
    <property type="entry name" value="Thymidine/pyrmidine_PPase"/>
</dbReference>
<organism evidence="6 7">
    <name type="scientific">candidate division KSB3 bacterium</name>
    <dbReference type="NCBI Taxonomy" id="2044937"/>
    <lineage>
        <taxon>Bacteria</taxon>
        <taxon>candidate division KSB3</taxon>
    </lineage>
</organism>
<dbReference type="GO" id="GO:0005829">
    <property type="term" value="C:cytosol"/>
    <property type="evidence" value="ECO:0007669"/>
    <property type="project" value="TreeGrafter"/>
</dbReference>
<dbReference type="AlphaFoldDB" id="A0A2G6KD60"/>
<dbReference type="SUPFAM" id="SSF54680">
    <property type="entry name" value="Pyrimidine nucleoside phosphorylase C-terminal domain"/>
    <property type="match status" value="1"/>
</dbReference>
<keyword evidence="3" id="KW-0328">Glycosyltransferase</keyword>
<dbReference type="NCBIfam" id="NF004490">
    <property type="entry name" value="PRK05820.1"/>
    <property type="match status" value="1"/>
</dbReference>
<dbReference type="PANTHER" id="PTHR10515:SF0">
    <property type="entry name" value="THYMIDINE PHOSPHORYLASE"/>
    <property type="match status" value="1"/>
</dbReference>
<evidence type="ECO:0000313" key="7">
    <source>
        <dbReference type="Proteomes" id="UP000230821"/>
    </source>
</evidence>
<comment type="caution">
    <text evidence="6">The sequence shown here is derived from an EMBL/GenBank/DDBJ whole genome shotgun (WGS) entry which is preliminary data.</text>
</comment>
<evidence type="ECO:0000256" key="1">
    <source>
        <dbReference type="ARBA" id="ARBA00006915"/>
    </source>
</evidence>
<gene>
    <name evidence="6" type="ORF">CSA56_10935</name>
</gene>
<name>A0A2G6KD60_9BACT</name>
<dbReference type="InterPro" id="IPR017459">
    <property type="entry name" value="Glycosyl_Trfase_fam3_N_dom"/>
</dbReference>
<dbReference type="PIRSF" id="PIRSF000478">
    <property type="entry name" value="TP_PyNP"/>
    <property type="match status" value="1"/>
</dbReference>
<dbReference type="InterPro" id="IPR013102">
    <property type="entry name" value="PYNP_C"/>
</dbReference>
<dbReference type="Gene3D" id="1.20.970.10">
    <property type="entry name" value="Transferase, Pyrimidine Nucleoside Phosphorylase, Chain C"/>
    <property type="match status" value="1"/>
</dbReference>
<dbReference type="InterPro" id="IPR018090">
    <property type="entry name" value="Pyrmidine_PPas_bac/euk"/>
</dbReference>
<evidence type="ECO:0000256" key="3">
    <source>
        <dbReference type="ARBA" id="ARBA00022676"/>
    </source>
</evidence>
<dbReference type="EMBL" id="PDSK01000096">
    <property type="protein sequence ID" value="PIE33623.1"/>
    <property type="molecule type" value="Genomic_DNA"/>
</dbReference>
<dbReference type="FunFam" id="3.40.1030.10:FF:000003">
    <property type="entry name" value="Pyrimidine-nucleoside phosphorylase"/>
    <property type="match status" value="1"/>
</dbReference>
<dbReference type="GO" id="GO:0006213">
    <property type="term" value="P:pyrimidine nucleoside metabolic process"/>
    <property type="evidence" value="ECO:0007669"/>
    <property type="project" value="InterPro"/>
</dbReference>
<dbReference type="InterPro" id="IPR036320">
    <property type="entry name" value="Glycosyl_Trfase_fam3_N_dom_sf"/>
</dbReference>
<dbReference type="GO" id="GO:0009032">
    <property type="term" value="F:thymidine phosphorylase activity"/>
    <property type="evidence" value="ECO:0007669"/>
    <property type="project" value="TreeGrafter"/>
</dbReference>
<comment type="similarity">
    <text evidence="1">Belongs to the thymidine/pyrimidine-nucleoside phosphorylase family.</text>
</comment>
<dbReference type="Pfam" id="PF07831">
    <property type="entry name" value="PYNP_C"/>
    <property type="match status" value="1"/>
</dbReference>
<dbReference type="InterPro" id="IPR035902">
    <property type="entry name" value="Nuc_phospho_transferase"/>
</dbReference>
<dbReference type="InterPro" id="IPR036566">
    <property type="entry name" value="PYNP-like_C_sf"/>
</dbReference>
<dbReference type="Gene3D" id="3.40.1030.10">
    <property type="entry name" value="Nucleoside phosphorylase/phosphoribosyltransferase catalytic domain"/>
    <property type="match status" value="1"/>
</dbReference>
<keyword evidence="4" id="KW-0808">Transferase</keyword>